<evidence type="ECO:0000313" key="3">
    <source>
        <dbReference type="Proteomes" id="UP000268093"/>
    </source>
</evidence>
<dbReference type="EMBL" id="RBNI01006629">
    <property type="protein sequence ID" value="RUP45902.1"/>
    <property type="molecule type" value="Genomic_DNA"/>
</dbReference>
<accession>A0A433D4Y5</accession>
<evidence type="ECO:0000256" key="1">
    <source>
        <dbReference type="SAM" id="MobiDB-lite"/>
    </source>
</evidence>
<reference evidence="2 3" key="1">
    <citation type="journal article" date="2018" name="New Phytol.">
        <title>Phylogenomics of Endogonaceae and evolution of mycorrhizas within Mucoromycota.</title>
        <authorList>
            <person name="Chang Y."/>
            <person name="Desiro A."/>
            <person name="Na H."/>
            <person name="Sandor L."/>
            <person name="Lipzen A."/>
            <person name="Clum A."/>
            <person name="Barry K."/>
            <person name="Grigoriev I.V."/>
            <person name="Martin F.M."/>
            <person name="Stajich J.E."/>
            <person name="Smith M.E."/>
            <person name="Bonito G."/>
            <person name="Spatafora J.W."/>
        </authorList>
    </citation>
    <scope>NUCLEOTIDE SEQUENCE [LARGE SCALE GENOMIC DNA]</scope>
    <source>
        <strain evidence="2 3">GMNB39</strain>
    </source>
</reference>
<organism evidence="2 3">
    <name type="scientific">Jimgerdemannia flammicorona</name>
    <dbReference type="NCBI Taxonomy" id="994334"/>
    <lineage>
        <taxon>Eukaryota</taxon>
        <taxon>Fungi</taxon>
        <taxon>Fungi incertae sedis</taxon>
        <taxon>Mucoromycota</taxon>
        <taxon>Mucoromycotina</taxon>
        <taxon>Endogonomycetes</taxon>
        <taxon>Endogonales</taxon>
        <taxon>Endogonaceae</taxon>
        <taxon>Jimgerdemannia</taxon>
    </lineage>
</organism>
<evidence type="ECO:0000313" key="2">
    <source>
        <dbReference type="EMBL" id="RUP45902.1"/>
    </source>
</evidence>
<dbReference type="Proteomes" id="UP000268093">
    <property type="component" value="Unassembled WGS sequence"/>
</dbReference>
<comment type="caution">
    <text evidence="2">The sequence shown here is derived from an EMBL/GenBank/DDBJ whole genome shotgun (WGS) entry which is preliminary data.</text>
</comment>
<keyword evidence="3" id="KW-1185">Reference proteome</keyword>
<name>A0A433D4Y5_9FUNG</name>
<dbReference type="AlphaFoldDB" id="A0A433D4Y5"/>
<proteinExistence type="predicted"/>
<protein>
    <submittedName>
        <fullName evidence="2">Uncharacterized protein</fullName>
    </submittedName>
</protein>
<gene>
    <name evidence="2" type="ORF">BC936DRAFT_147603</name>
</gene>
<sequence>MLGEEDRFLLRHNDGRVAFVVGVDVDWNGSDFEFKMNGSGGRREASGISVAGVKYRTPKSATFDSRTKAVSERFIFREFTFAYGDIGLRSTSLAIASILASSRSSVSNNTAQGLPPRGVSVNASTW</sequence>
<feature type="region of interest" description="Disordered" evidence="1">
    <location>
        <begin position="106"/>
        <end position="126"/>
    </location>
</feature>